<feature type="region of interest" description="Disordered" evidence="1">
    <location>
        <begin position="1214"/>
        <end position="1233"/>
    </location>
</feature>
<feature type="compositionally biased region" description="Basic and acidic residues" evidence="1">
    <location>
        <begin position="1341"/>
        <end position="1360"/>
    </location>
</feature>
<keyword evidence="3" id="KW-1185">Reference proteome</keyword>
<dbReference type="OrthoDB" id="543879at2759"/>
<evidence type="ECO:0000256" key="1">
    <source>
        <dbReference type="SAM" id="MobiDB-lite"/>
    </source>
</evidence>
<dbReference type="GO" id="GO:0005262">
    <property type="term" value="F:calcium channel activity"/>
    <property type="evidence" value="ECO:0007669"/>
    <property type="project" value="TreeGrafter"/>
</dbReference>
<feature type="compositionally biased region" description="Low complexity" evidence="1">
    <location>
        <begin position="1264"/>
        <end position="1321"/>
    </location>
</feature>
<feature type="compositionally biased region" description="Low complexity" evidence="1">
    <location>
        <begin position="1538"/>
        <end position="1553"/>
    </location>
</feature>
<gene>
    <name evidence="2" type="ORF">HYH02_006220</name>
</gene>
<accession>A0A835WK19</accession>
<feature type="region of interest" description="Disordered" evidence="1">
    <location>
        <begin position="1538"/>
        <end position="1634"/>
    </location>
</feature>
<sequence length="1634" mass="170756">MAASTSAVWRNPDTLPRLAPEPPPEGAPYAELLLSLQRIGCDLCRVAAAAGTGAGSEAGVGDGLGEDVGEWLDEWHALLRQALEQLKRLLVDRAVVSSYPAQDGSGEADVQDRCSSSQVLTKHAQLQAAVELLLLQVAELPSPAGASCPGGVAGSAMDAVDYLVCKSSFADYDRCDAAARDILIGGCIKLSQLAAERLRACSLSSGVHGFQAAAAGSPGASGNGGGGAASESWQEVLGLALQRLAGWLLQQSQVVVDMGEVADLTMEARRLRLLGPQQLGGLQWCDATSSHPASGAHRDVLFTRLAAEHRNVLSRLCRRLTVLVRAVGRPLAELLLQPATVQALLQPDRPRDPCRNDKLLLLSTAVQVLALQQQQHPAPGGGKGSSGTTQLGFAPPADPQSPTTLGPGGGGIYELVVASQLQVVVERLLHFDYATPVDLSVHAITPQPPCRDYAVPLLGFLHALTQHANNQPGTSHVQRATLGSWDRIEGAAAAAVGFVGGGSGAFLRRVWESRLEPHQRMLAVALLANAARGLVALRRGDLVAGALLPARPSPAKEQLGLLGVWLRLAMESGNDRAMLQVLTAELLRAPEAQALFCCPSAGSASPETVAAGICGRSEAVAEQVLAALSALAQQRQQLPAPEAQQRSGQLLALLEGLDTALLHLNEELRRSDAAACGPATGDVVGREPPPVRPATLQAHRHMASVVLAAHAACAGGALDLHAALGSVLLGGGGGAGGAGGGAGRLDAARWERAQSAVRVLELAVAMAVEDVASVTYHASCEEAAVQRWHEVLRYRSSGGLLAELWAVVTHVFDSRADLAPMQGKSSVQTRCLVLLSSLVTELPGAEDTPEHAKAEKLRLLAARAVAQQLAPPPGAAGPSASAARDSAARALHRCVTSGVRQYCKVGLGAHLKTALVRHAMNALAWLRELLRQPELRQPEVAERLMPALLCLAAEVLCEVRGQLLAQQLLAADGEAAGPGTTQPTQPQPASDVLSRRRLSLRLVGAVLEAAADVMKLAAEGGLLAMQEQAGKTEKGSVHIESSPLQCMEAAARAPLRAAVGCTLGLLLRVCVECSVVWLRPDHSSTQSAVLTAQLPPPGEHRREVLGRLSSCAGFPAPAEEWQAVRNELRASSSPHVSKLTGRPPHQEDADEAVSLSVKALACLARLAEECGAEGRSYMAMPHACMRTLLHQFKAVDLTRDQKASLAAFMKALKPSSATAQPHGAPKPVQQPQPQARTALLVVQAQRRAPLQQQPDPSTQSDMMPSAPQGLPQQPPAQQQQQQQQPLHAPQASQAGQSRVQPQAQQQQQQRRQQQQRLAPRLSGSMAMTVASSQPFAAAAEQDEHKLKRKRQEPGVHDQGGHDAVAGAAAGGGGGAVSGTAGGGRSGGSSASDREASTEPVVYAAGRAMVTGSQEYEAMLAGAVPFADLQAWYNDRDQEHQRLRQSGGNIPVPALVARVRKCNATSKLASGQLCSTVELVDGSPSGPPSVLLYTTGQEPVIRDVHAALSRQPMVALYGAFLFKGEPLQAGKQLREPLATAPAAGTAPATLPRGGHTSVRADEPGLQAGAGQAAGPQQAPGLVQAPPAPQRHVTPWRGVFAAPSEDEDDQPVARHGIAGDEEEGAEYIPATQDPDG</sequence>
<feature type="region of interest" description="Disordered" evidence="1">
    <location>
        <begin position="374"/>
        <end position="406"/>
    </location>
</feature>
<evidence type="ECO:0000313" key="2">
    <source>
        <dbReference type="EMBL" id="KAG2448870.1"/>
    </source>
</evidence>
<organism evidence="2 3">
    <name type="scientific">Chlamydomonas schloesseri</name>
    <dbReference type="NCBI Taxonomy" id="2026947"/>
    <lineage>
        <taxon>Eukaryota</taxon>
        <taxon>Viridiplantae</taxon>
        <taxon>Chlorophyta</taxon>
        <taxon>core chlorophytes</taxon>
        <taxon>Chlorophyceae</taxon>
        <taxon>CS clade</taxon>
        <taxon>Chlamydomonadales</taxon>
        <taxon>Chlamydomonadaceae</taxon>
        <taxon>Chlamydomonas</taxon>
    </lineage>
</organism>
<name>A0A835WK19_9CHLO</name>
<dbReference type="PANTHER" id="PTHR31323:SF1">
    <property type="entry name" value="MECHANOSENSITIVE ION CHANNEL PROTEIN"/>
    <property type="match status" value="1"/>
</dbReference>
<reference evidence="2" key="1">
    <citation type="journal article" date="2020" name="bioRxiv">
        <title>Comparative genomics of Chlamydomonas.</title>
        <authorList>
            <person name="Craig R.J."/>
            <person name="Hasan A.R."/>
            <person name="Ness R.W."/>
            <person name="Keightley P.D."/>
        </authorList>
    </citation>
    <scope>NUCLEOTIDE SEQUENCE</scope>
    <source>
        <strain evidence="2">CCAP 11/173</strain>
    </source>
</reference>
<feature type="region of interest" description="Disordered" evidence="1">
    <location>
        <begin position="1246"/>
        <end position="1395"/>
    </location>
</feature>
<dbReference type="EMBL" id="JAEHOD010000016">
    <property type="protein sequence ID" value="KAG2448870.1"/>
    <property type="molecule type" value="Genomic_DNA"/>
</dbReference>
<dbReference type="GO" id="GO:0006874">
    <property type="term" value="P:intracellular calcium ion homeostasis"/>
    <property type="evidence" value="ECO:0007669"/>
    <property type="project" value="TreeGrafter"/>
</dbReference>
<feature type="region of interest" description="Disordered" evidence="1">
    <location>
        <begin position="1"/>
        <end position="24"/>
    </location>
</feature>
<dbReference type="PANTHER" id="PTHR31323">
    <property type="entry name" value="MECHANOSENSITIVE ION CHANNEL PROTEIN MSY2"/>
    <property type="match status" value="1"/>
</dbReference>
<protein>
    <submittedName>
        <fullName evidence="2">Uncharacterized protein</fullName>
    </submittedName>
</protein>
<comment type="caution">
    <text evidence="2">The sequence shown here is derived from an EMBL/GenBank/DDBJ whole genome shotgun (WGS) entry which is preliminary data.</text>
</comment>
<proteinExistence type="predicted"/>
<feature type="compositionally biased region" description="Low complexity" evidence="1">
    <location>
        <begin position="1562"/>
        <end position="1583"/>
    </location>
</feature>
<dbReference type="Proteomes" id="UP000613740">
    <property type="component" value="Unassembled WGS sequence"/>
</dbReference>
<evidence type="ECO:0000313" key="3">
    <source>
        <dbReference type="Proteomes" id="UP000613740"/>
    </source>
</evidence>
<feature type="compositionally biased region" description="Gly residues" evidence="1">
    <location>
        <begin position="1368"/>
        <end position="1386"/>
    </location>
</feature>